<dbReference type="EMBL" id="FRFE01000012">
    <property type="protein sequence ID" value="SHO49030.1"/>
    <property type="molecule type" value="Genomic_DNA"/>
</dbReference>
<dbReference type="Proteomes" id="UP000184603">
    <property type="component" value="Unassembled WGS sequence"/>
</dbReference>
<protein>
    <recommendedName>
        <fullName evidence="3">Fido domain-containing protein</fullName>
    </recommendedName>
</protein>
<name>A0A1M7Y8T1_9BACT</name>
<evidence type="ECO:0000313" key="1">
    <source>
        <dbReference type="EMBL" id="SHO49030.1"/>
    </source>
</evidence>
<organism evidence="1 2">
    <name type="scientific">Desulfopila aestuarii DSM 18488</name>
    <dbReference type="NCBI Taxonomy" id="1121416"/>
    <lineage>
        <taxon>Bacteria</taxon>
        <taxon>Pseudomonadati</taxon>
        <taxon>Thermodesulfobacteriota</taxon>
        <taxon>Desulfobulbia</taxon>
        <taxon>Desulfobulbales</taxon>
        <taxon>Desulfocapsaceae</taxon>
        <taxon>Desulfopila</taxon>
    </lineage>
</organism>
<dbReference type="AlphaFoldDB" id="A0A1M7Y8T1"/>
<sequence length="223" mass="26530">MPYRPNLKEIEASYINVLQNWESIDDQLDEHKIGRKDTPFDRLLMDNLLLAWEHIDYFIKKREYGLLSRKGGPDMLEINHRVHYGENYVLRDEYKKAIEATTEKFTKQIQHIRKYYKKNMRGDSSVNKVAAEVYISILGQPQLFIEGNHRSGSIIASWINMAHDKPPFVLTVENALTFFRPAQVIKKFDKLSMWRSITKLPKYKADFKRFWKDHCDMRFAVKK</sequence>
<proteinExistence type="predicted"/>
<accession>A0A1M7Y8T1</accession>
<evidence type="ECO:0000313" key="2">
    <source>
        <dbReference type="Proteomes" id="UP000184603"/>
    </source>
</evidence>
<keyword evidence="2" id="KW-1185">Reference proteome</keyword>
<dbReference type="STRING" id="1121416.SAMN02745220_02632"/>
<reference evidence="1 2" key="1">
    <citation type="submission" date="2016-12" db="EMBL/GenBank/DDBJ databases">
        <authorList>
            <person name="Song W.-J."/>
            <person name="Kurnit D.M."/>
        </authorList>
    </citation>
    <scope>NUCLEOTIDE SEQUENCE [LARGE SCALE GENOMIC DNA]</scope>
    <source>
        <strain evidence="1 2">DSM 18488</strain>
    </source>
</reference>
<evidence type="ECO:0008006" key="3">
    <source>
        <dbReference type="Google" id="ProtNLM"/>
    </source>
</evidence>
<gene>
    <name evidence="1" type="ORF">SAMN02745220_02632</name>
</gene>